<dbReference type="InterPro" id="IPR047650">
    <property type="entry name" value="Transpos_IS110"/>
</dbReference>
<dbReference type="Pfam" id="PF02371">
    <property type="entry name" value="Transposase_20"/>
    <property type="match status" value="1"/>
</dbReference>
<evidence type="ECO:0000313" key="4">
    <source>
        <dbReference type="Proteomes" id="UP001495910"/>
    </source>
</evidence>
<dbReference type="PANTHER" id="PTHR33055:SF13">
    <property type="entry name" value="TRANSPOSASE"/>
    <property type="match status" value="1"/>
</dbReference>
<sequence>MQSPLFIGVDVAKAEVVLACSQNSFPVQTVANALPALRKFLNTLPPSTHIAMEATSLYHQDLADLAVKMGFSVFVLNPKDTWHYAKGIGMRAKTDRVDAQMIARYVAHEVAHLRAYEPATPEQRAMDQLLKRWAKIVSLKTALRLSCDGVPSLNAKATKLIAGFTELLKHIDCEIAALNNAIPQRAEQIERLKSIAGVGPLTSAWLANLLDRVKFKNSDAAVAFVGMDPRPCDSGQKRGRRRLSKRGPSEGRRLLFNAAMAAAKSPIWAPTYAHYRQLGWASTAAIMIIARKILRIAYILTKNGSSFDPHFVSIKA</sequence>
<proteinExistence type="predicted"/>
<evidence type="ECO:0000313" key="3">
    <source>
        <dbReference type="EMBL" id="MEM4990299.1"/>
    </source>
</evidence>
<dbReference type="Pfam" id="PF01548">
    <property type="entry name" value="DEDD_Tnp_IS110"/>
    <property type="match status" value="1"/>
</dbReference>
<reference evidence="3 4" key="1">
    <citation type="submission" date="2024-02" db="EMBL/GenBank/DDBJ databases">
        <title>Draft genome sequence of Collimonas sp. strain H4R21, an effective mineral-weathering bacterial strain isolated from the beech rhizosphere.</title>
        <authorList>
            <person name="Morin E."/>
            <person name="Uroz S."/>
            <person name="Leveau J.H.J."/>
            <person name="Kumar R."/>
            <person name="Rey M.W."/>
            <person name="Pham J."/>
        </authorList>
    </citation>
    <scope>NUCLEOTIDE SEQUENCE [LARGE SCALE GENOMIC DNA]</scope>
    <source>
        <strain evidence="3 4">H4R21</strain>
    </source>
</reference>
<gene>
    <name evidence="3" type="ORF">V8G57_23110</name>
</gene>
<dbReference type="NCBIfam" id="NF033542">
    <property type="entry name" value="transpos_IS110"/>
    <property type="match status" value="1"/>
</dbReference>
<dbReference type="EMBL" id="JBANDC010000022">
    <property type="protein sequence ID" value="MEM4990299.1"/>
    <property type="molecule type" value="Genomic_DNA"/>
</dbReference>
<feature type="domain" description="Transposase IS116/IS110/IS902 C-terminal" evidence="2">
    <location>
        <begin position="190"/>
        <end position="267"/>
    </location>
</feature>
<protein>
    <submittedName>
        <fullName evidence="3">IS110 family transposase</fullName>
    </submittedName>
</protein>
<feature type="domain" description="Transposase IS110-like N-terminal" evidence="1">
    <location>
        <begin position="7"/>
        <end position="142"/>
    </location>
</feature>
<dbReference type="Proteomes" id="UP001495910">
    <property type="component" value="Unassembled WGS sequence"/>
</dbReference>
<keyword evidence="4" id="KW-1185">Reference proteome</keyword>
<dbReference type="InterPro" id="IPR003346">
    <property type="entry name" value="Transposase_20"/>
</dbReference>
<evidence type="ECO:0000259" key="1">
    <source>
        <dbReference type="Pfam" id="PF01548"/>
    </source>
</evidence>
<comment type="caution">
    <text evidence="3">The sequence shown here is derived from an EMBL/GenBank/DDBJ whole genome shotgun (WGS) entry which is preliminary data.</text>
</comment>
<dbReference type="PANTHER" id="PTHR33055">
    <property type="entry name" value="TRANSPOSASE FOR INSERTION SEQUENCE ELEMENT IS1111A"/>
    <property type="match status" value="1"/>
</dbReference>
<name>A0ABU9Q1Z3_9BURK</name>
<dbReference type="RefSeq" id="WP_342831377.1">
    <property type="nucleotide sequence ID" value="NZ_JBANDC010000022.1"/>
</dbReference>
<accession>A0ABU9Q1Z3</accession>
<organism evidence="3 4">
    <name type="scientific">Collimonas rhizosphaerae</name>
    <dbReference type="NCBI Taxonomy" id="3126357"/>
    <lineage>
        <taxon>Bacteria</taxon>
        <taxon>Pseudomonadati</taxon>
        <taxon>Pseudomonadota</taxon>
        <taxon>Betaproteobacteria</taxon>
        <taxon>Burkholderiales</taxon>
        <taxon>Oxalobacteraceae</taxon>
        <taxon>Collimonas</taxon>
    </lineage>
</organism>
<evidence type="ECO:0000259" key="2">
    <source>
        <dbReference type="Pfam" id="PF02371"/>
    </source>
</evidence>
<dbReference type="InterPro" id="IPR002525">
    <property type="entry name" value="Transp_IS110-like_N"/>
</dbReference>